<reference evidence="1" key="1">
    <citation type="submission" date="2014-11" db="EMBL/GenBank/DDBJ databases">
        <authorList>
            <person name="Amaro Gonzalez C."/>
        </authorList>
    </citation>
    <scope>NUCLEOTIDE SEQUENCE</scope>
</reference>
<dbReference type="EMBL" id="GBXM01075379">
    <property type="protein sequence ID" value="JAH33198.1"/>
    <property type="molecule type" value="Transcribed_RNA"/>
</dbReference>
<proteinExistence type="predicted"/>
<evidence type="ECO:0000313" key="1">
    <source>
        <dbReference type="EMBL" id="JAH33198.1"/>
    </source>
</evidence>
<accession>A0A0E9RY70</accession>
<dbReference type="AlphaFoldDB" id="A0A0E9RY70"/>
<sequence>MEAKKLLQVNIWFQKEAPSSKLKRTPPRTFKCRLNIYMTVWYHTGTCLSTSNSEIYSK</sequence>
<name>A0A0E9RY70_ANGAN</name>
<organism evidence="1">
    <name type="scientific">Anguilla anguilla</name>
    <name type="common">European freshwater eel</name>
    <name type="synonym">Muraena anguilla</name>
    <dbReference type="NCBI Taxonomy" id="7936"/>
    <lineage>
        <taxon>Eukaryota</taxon>
        <taxon>Metazoa</taxon>
        <taxon>Chordata</taxon>
        <taxon>Craniata</taxon>
        <taxon>Vertebrata</taxon>
        <taxon>Euteleostomi</taxon>
        <taxon>Actinopterygii</taxon>
        <taxon>Neopterygii</taxon>
        <taxon>Teleostei</taxon>
        <taxon>Anguilliformes</taxon>
        <taxon>Anguillidae</taxon>
        <taxon>Anguilla</taxon>
    </lineage>
</organism>
<protein>
    <submittedName>
        <fullName evidence="1">Uncharacterized protein</fullName>
    </submittedName>
</protein>
<reference evidence="1" key="2">
    <citation type="journal article" date="2015" name="Fish Shellfish Immunol.">
        <title>Early steps in the European eel (Anguilla anguilla)-Vibrio vulnificus interaction in the gills: Role of the RtxA13 toxin.</title>
        <authorList>
            <person name="Callol A."/>
            <person name="Pajuelo D."/>
            <person name="Ebbesson L."/>
            <person name="Teles M."/>
            <person name="MacKenzie S."/>
            <person name="Amaro C."/>
        </authorList>
    </citation>
    <scope>NUCLEOTIDE SEQUENCE</scope>
</reference>